<evidence type="ECO:0000313" key="2">
    <source>
        <dbReference type="EnsemblPlants" id="MELO3C034891.2.1"/>
    </source>
</evidence>
<name>A0A9I9EJX7_CUCME</name>
<accession>A0A9I9EJX7</accession>
<proteinExistence type="predicted"/>
<feature type="region of interest" description="Disordered" evidence="1">
    <location>
        <begin position="49"/>
        <end position="91"/>
    </location>
</feature>
<evidence type="ECO:0000256" key="1">
    <source>
        <dbReference type="SAM" id="MobiDB-lite"/>
    </source>
</evidence>
<reference evidence="2" key="1">
    <citation type="submission" date="2023-03" db="UniProtKB">
        <authorList>
            <consortium name="EnsemblPlants"/>
        </authorList>
    </citation>
    <scope>IDENTIFICATION</scope>
</reference>
<dbReference type="EnsemblPlants" id="MELO3C034891.2.1">
    <property type="protein sequence ID" value="MELO3C034891.2.1"/>
    <property type="gene ID" value="MELO3C034891.2"/>
</dbReference>
<dbReference type="AlphaFoldDB" id="A0A9I9EJX7"/>
<organism evidence="2">
    <name type="scientific">Cucumis melo</name>
    <name type="common">Muskmelon</name>
    <dbReference type="NCBI Taxonomy" id="3656"/>
    <lineage>
        <taxon>Eukaryota</taxon>
        <taxon>Viridiplantae</taxon>
        <taxon>Streptophyta</taxon>
        <taxon>Embryophyta</taxon>
        <taxon>Tracheophyta</taxon>
        <taxon>Spermatophyta</taxon>
        <taxon>Magnoliopsida</taxon>
        <taxon>eudicotyledons</taxon>
        <taxon>Gunneridae</taxon>
        <taxon>Pentapetalae</taxon>
        <taxon>rosids</taxon>
        <taxon>fabids</taxon>
        <taxon>Cucurbitales</taxon>
        <taxon>Cucurbitaceae</taxon>
        <taxon>Benincaseae</taxon>
        <taxon>Cucumis</taxon>
    </lineage>
</organism>
<sequence>MQNYKRNAYTKADLQCMNAYTKEVESCFPSDANINNVAKICSAVGENKKKKNVRNGREFKPADAIHNNLNSESKGNREKKKKKQEEMPYCSVMEEKSKSQYELKGWVKRR</sequence>
<protein>
    <submittedName>
        <fullName evidence="2">Uncharacterized protein</fullName>
    </submittedName>
</protein>
<dbReference type="Gramene" id="MELO3C034891.2.1">
    <property type="protein sequence ID" value="MELO3C034891.2.1"/>
    <property type="gene ID" value="MELO3C034891.2"/>
</dbReference>